<dbReference type="InterPro" id="IPR036108">
    <property type="entry name" value="4pyrrol_syn_uPrphyn_synt_sf"/>
</dbReference>
<gene>
    <name evidence="2" type="ORF">MCHLO_16927</name>
</gene>
<name>A0ABQ0MC93_MYCCL</name>
<dbReference type="Proteomes" id="UP000815677">
    <property type="component" value="Unassembled WGS sequence"/>
</dbReference>
<evidence type="ECO:0000259" key="1">
    <source>
        <dbReference type="Pfam" id="PF02602"/>
    </source>
</evidence>
<dbReference type="CDD" id="cd06578">
    <property type="entry name" value="HemD"/>
    <property type="match status" value="1"/>
</dbReference>
<evidence type="ECO:0000313" key="3">
    <source>
        <dbReference type="Proteomes" id="UP000815677"/>
    </source>
</evidence>
<proteinExistence type="predicted"/>
<feature type="domain" description="Tetrapyrrole biosynthesis uroporphyrinogen III synthase" evidence="1">
    <location>
        <begin position="17"/>
        <end position="268"/>
    </location>
</feature>
<dbReference type="PANTHER" id="PTHR12390:SF0">
    <property type="entry name" value="UROPORPHYRINOGEN-III SYNTHASE"/>
    <property type="match status" value="1"/>
</dbReference>
<keyword evidence="3" id="KW-1185">Reference proteome</keyword>
<dbReference type="InterPro" id="IPR003754">
    <property type="entry name" value="4pyrrol_synth_uPrphyn_synth"/>
</dbReference>
<evidence type="ECO:0000313" key="2">
    <source>
        <dbReference type="EMBL" id="GAT60833.1"/>
    </source>
</evidence>
<dbReference type="PANTHER" id="PTHR12390">
    <property type="entry name" value="UROPORPHYRINOGEN III SYNTHASE"/>
    <property type="match status" value="1"/>
</dbReference>
<dbReference type="EMBL" id="DF849967">
    <property type="protein sequence ID" value="GAT60833.1"/>
    <property type="molecule type" value="Genomic_DNA"/>
</dbReference>
<accession>A0ABQ0MC93</accession>
<dbReference type="SUPFAM" id="SSF69618">
    <property type="entry name" value="HemD-like"/>
    <property type="match status" value="1"/>
</dbReference>
<organism evidence="2 3">
    <name type="scientific">Mycena chlorophos</name>
    <name type="common">Agaric fungus</name>
    <name type="synonym">Agaricus chlorophos</name>
    <dbReference type="NCBI Taxonomy" id="658473"/>
    <lineage>
        <taxon>Eukaryota</taxon>
        <taxon>Fungi</taxon>
        <taxon>Dikarya</taxon>
        <taxon>Basidiomycota</taxon>
        <taxon>Agaricomycotina</taxon>
        <taxon>Agaricomycetes</taxon>
        <taxon>Agaricomycetidae</taxon>
        <taxon>Agaricales</taxon>
        <taxon>Marasmiineae</taxon>
        <taxon>Mycenaceae</taxon>
        <taxon>Mycena</taxon>
    </lineage>
</organism>
<dbReference type="InterPro" id="IPR039793">
    <property type="entry name" value="UROS/Hem4"/>
</dbReference>
<dbReference type="Pfam" id="PF02602">
    <property type="entry name" value="HEM4"/>
    <property type="match status" value="1"/>
</dbReference>
<reference evidence="2" key="1">
    <citation type="submission" date="2014-09" db="EMBL/GenBank/DDBJ databases">
        <title>Genome sequence of the luminous mushroom Mycena chlorophos for searching fungal bioluminescence genes.</title>
        <authorList>
            <person name="Tanaka Y."/>
            <person name="Kasuga D."/>
            <person name="Oba Y."/>
            <person name="Hase S."/>
            <person name="Sato K."/>
            <person name="Oba Y."/>
            <person name="Sakakibara Y."/>
        </authorList>
    </citation>
    <scope>NUCLEOTIDE SEQUENCE</scope>
</reference>
<sequence length="275" mass="29773">MSSSNILLLRAPDSPDRYESTFSSAGYYATSVPVLETVFTGVDALVDILKDGQPFSGVIITSGRGCDAWKNAVALLEASSTQERAWRTTPFYVVGQSSASRLNEIHSSYPDSPYAPQDIRGESTGTSEQLANFILADLSPPPSRPLLYLTGDKNRDTLPEILRAGGLALLPIQVYETQGSSTFSRDLKVALETNQNSSPWWIVFFAPSAAKFVLPFLQEHFDMATQPRGSLRTARVAAIGPTTSKFLEQELHVSVDAVSAKPTPANLLDAILMSA</sequence>
<protein>
    <submittedName>
        <fullName evidence="2">Uroporphyrinogen-III synthase</fullName>
    </submittedName>
</protein>
<dbReference type="Gene3D" id="3.40.50.10090">
    <property type="match status" value="2"/>
</dbReference>